<evidence type="ECO:0000256" key="2">
    <source>
        <dbReference type="PROSITE-ProRule" id="PRU01282"/>
    </source>
</evidence>
<organism evidence="3 4">
    <name type="scientific">Igneacidithiobacillus copahuensis</name>
    <dbReference type="NCBI Taxonomy" id="2724909"/>
    <lineage>
        <taxon>Bacteria</taxon>
        <taxon>Pseudomonadati</taxon>
        <taxon>Pseudomonadota</taxon>
        <taxon>Acidithiobacillia</taxon>
        <taxon>Acidithiobacillales</taxon>
        <taxon>Acidithiobacillaceae</taxon>
        <taxon>Igneacidithiobacillus</taxon>
    </lineage>
</organism>
<dbReference type="EMBL" id="JAAXYO010000145">
    <property type="protein sequence ID" value="MBU2788358.1"/>
    <property type="molecule type" value="Genomic_DNA"/>
</dbReference>
<evidence type="ECO:0000313" key="3">
    <source>
        <dbReference type="EMBL" id="MBU2788358.1"/>
    </source>
</evidence>
<protein>
    <submittedName>
        <fullName evidence="3">Spx/MgsR family RNA polymerase-binding regulatory protein</fullName>
    </submittedName>
</protein>
<dbReference type="AlphaFoldDB" id="A0AAE3CK02"/>
<comment type="similarity">
    <text evidence="1 2">Belongs to the ArsC family.</text>
</comment>
<proteinExistence type="inferred from homology"/>
<dbReference type="Pfam" id="PF03960">
    <property type="entry name" value="ArsC"/>
    <property type="match status" value="1"/>
</dbReference>
<dbReference type="InterPro" id="IPR036249">
    <property type="entry name" value="Thioredoxin-like_sf"/>
</dbReference>
<evidence type="ECO:0000256" key="1">
    <source>
        <dbReference type="ARBA" id="ARBA00007198"/>
    </source>
</evidence>
<keyword evidence="4" id="KW-1185">Reference proteome</keyword>
<evidence type="ECO:0000313" key="4">
    <source>
        <dbReference type="Proteomes" id="UP001197378"/>
    </source>
</evidence>
<sequence>MSITVYGIANCSTMKKAFAWLHEHGVAYVFHDYKKAGVPETALRHWAAERGWEALINRRGTTWRRLSEAQRAVADLDAAVALVLANPSLIRRPIVQRDDDLLLGFDPEEWAARLQGR</sequence>
<dbReference type="Gene3D" id="3.40.30.10">
    <property type="entry name" value="Glutaredoxin"/>
    <property type="match status" value="1"/>
</dbReference>
<dbReference type="Proteomes" id="UP001197378">
    <property type="component" value="Unassembled WGS sequence"/>
</dbReference>
<reference evidence="3" key="1">
    <citation type="journal article" date="2021" name="ISME J.">
        <title>Genomic evolution of the class Acidithiobacillia: deep-branching Proteobacteria living in extreme acidic conditions.</title>
        <authorList>
            <person name="Moya-Beltran A."/>
            <person name="Beard S."/>
            <person name="Rojas-Villalobos C."/>
            <person name="Issotta F."/>
            <person name="Gallardo Y."/>
            <person name="Ulloa R."/>
            <person name="Giaveno A."/>
            <person name="Degli Esposti M."/>
            <person name="Johnson D.B."/>
            <person name="Quatrini R."/>
        </authorList>
    </citation>
    <scope>NUCLEOTIDE SEQUENCE</scope>
    <source>
        <strain evidence="3">VAN18-1</strain>
    </source>
</reference>
<dbReference type="SUPFAM" id="SSF52833">
    <property type="entry name" value="Thioredoxin-like"/>
    <property type="match status" value="1"/>
</dbReference>
<dbReference type="InterPro" id="IPR006660">
    <property type="entry name" value="Arsenate_reductase-like"/>
</dbReference>
<dbReference type="PROSITE" id="PS51353">
    <property type="entry name" value="ARSC"/>
    <property type="match status" value="1"/>
</dbReference>
<name>A0AAE3CK02_9PROT</name>
<dbReference type="NCBIfam" id="TIGR01617">
    <property type="entry name" value="arsC_related"/>
    <property type="match status" value="1"/>
</dbReference>
<dbReference type="InterPro" id="IPR006504">
    <property type="entry name" value="Tscrpt_reg_Spx/MgsR"/>
</dbReference>
<dbReference type="PANTHER" id="PTHR30041:SF8">
    <property type="entry name" value="PROTEIN YFFB"/>
    <property type="match status" value="1"/>
</dbReference>
<comment type="caution">
    <text evidence="3">The sequence shown here is derived from an EMBL/GenBank/DDBJ whole genome shotgun (WGS) entry which is preliminary data.</text>
</comment>
<dbReference type="RefSeq" id="WP_215872207.1">
    <property type="nucleotide sequence ID" value="NZ_JAAXYO010000145.1"/>
</dbReference>
<accession>A0AAE3CK02</accession>
<dbReference type="PANTHER" id="PTHR30041">
    <property type="entry name" value="ARSENATE REDUCTASE"/>
    <property type="match status" value="1"/>
</dbReference>
<gene>
    <name evidence="3" type="ORF">HFQ13_09110</name>
</gene>